<evidence type="ECO:0000256" key="2">
    <source>
        <dbReference type="ARBA" id="ARBA00008130"/>
    </source>
</evidence>
<accession>A0A6C0I339</accession>
<keyword evidence="8" id="KW-0157">Chromophore</keyword>
<dbReference type="AlphaFoldDB" id="A0A6C0I339"/>
<evidence type="ECO:0000256" key="11">
    <source>
        <dbReference type="SAM" id="Phobius"/>
    </source>
</evidence>
<evidence type="ECO:0000256" key="3">
    <source>
        <dbReference type="ARBA" id="ARBA00022543"/>
    </source>
</evidence>
<keyword evidence="7 11" id="KW-1133">Transmembrane helix</keyword>
<comment type="subcellular location">
    <subcellularLocation>
        <location evidence="1">Membrane</location>
        <topology evidence="1">Multi-pass membrane protein</topology>
    </subcellularLocation>
</comment>
<feature type="transmembrane region" description="Helical" evidence="11">
    <location>
        <begin position="194"/>
        <end position="218"/>
    </location>
</feature>
<keyword evidence="9 11" id="KW-0472">Membrane</keyword>
<dbReference type="GO" id="GO:0009881">
    <property type="term" value="F:photoreceptor activity"/>
    <property type="evidence" value="ECO:0007669"/>
    <property type="project" value="UniProtKB-KW"/>
</dbReference>
<keyword evidence="3" id="KW-0600">Photoreceptor protein</keyword>
<keyword evidence="4" id="KW-0716">Sensory transduction</keyword>
<comment type="similarity">
    <text evidence="2">Belongs to the archaeal/bacterial/fungal opsin family.</text>
</comment>
<dbReference type="SMART" id="SM01021">
    <property type="entry name" value="Bac_rhodopsin"/>
    <property type="match status" value="1"/>
</dbReference>
<evidence type="ECO:0000256" key="9">
    <source>
        <dbReference type="ARBA" id="ARBA00023136"/>
    </source>
</evidence>
<dbReference type="EMBL" id="MN740084">
    <property type="protein sequence ID" value="QHT87192.1"/>
    <property type="molecule type" value="Genomic_DNA"/>
</dbReference>
<organism evidence="12">
    <name type="scientific">viral metagenome</name>
    <dbReference type="NCBI Taxonomy" id="1070528"/>
    <lineage>
        <taxon>unclassified sequences</taxon>
        <taxon>metagenomes</taxon>
        <taxon>organismal metagenomes</taxon>
    </lineage>
</organism>
<reference evidence="12" key="1">
    <citation type="journal article" date="2020" name="Nature">
        <title>Giant virus diversity and host interactions through global metagenomics.</title>
        <authorList>
            <person name="Schulz F."/>
            <person name="Roux S."/>
            <person name="Paez-Espino D."/>
            <person name="Jungbluth S."/>
            <person name="Walsh D.A."/>
            <person name="Denef V.J."/>
            <person name="McMahon K.D."/>
            <person name="Konstantinidis K.T."/>
            <person name="Eloe-Fadrosh E.A."/>
            <person name="Kyrpides N.C."/>
            <person name="Woyke T."/>
        </authorList>
    </citation>
    <scope>NUCLEOTIDE SEQUENCE</scope>
    <source>
        <strain evidence="12">GVMAG-M-3300023184-190</strain>
    </source>
</reference>
<evidence type="ECO:0000256" key="5">
    <source>
        <dbReference type="ARBA" id="ARBA00022692"/>
    </source>
</evidence>
<proteinExistence type="inferred from homology"/>
<evidence type="ECO:0000256" key="6">
    <source>
        <dbReference type="ARBA" id="ARBA00022925"/>
    </source>
</evidence>
<keyword evidence="5 11" id="KW-0812">Transmembrane</keyword>
<feature type="transmembrane region" description="Helical" evidence="11">
    <location>
        <begin position="169"/>
        <end position="188"/>
    </location>
</feature>
<sequence length="281" mass="32071">MFSYLPFVVTEGVTSNTSSITTIEKPKTPVFAQSSPLIPAVPPSDPTKDLGVETKVDKRHPIQYYVKASFMFSYIMLLTTASITIIEALRTDIPEVRHILNLETAISVIAGYFYSVFLTQIDEFGKRDEPVDWTDITKTRYVDWSITTPMMLFTLCIVLGHLSKMKVPLVTMVQIILLNYSMLAIGFMGEIKWLNVWTASFIGFIPFTVMFALVYMVFVAKSDSMYAQAFFWLYSSIWSLYGIVYLFGPEYKNLCFNILDLFAKCFIGLGLWVYYSNTVIL</sequence>
<evidence type="ECO:0000256" key="1">
    <source>
        <dbReference type="ARBA" id="ARBA00004141"/>
    </source>
</evidence>
<feature type="transmembrane region" description="Helical" evidence="11">
    <location>
        <begin position="64"/>
        <end position="86"/>
    </location>
</feature>
<evidence type="ECO:0000256" key="10">
    <source>
        <dbReference type="ARBA" id="ARBA00023170"/>
    </source>
</evidence>
<feature type="transmembrane region" description="Helical" evidence="11">
    <location>
        <begin position="254"/>
        <end position="275"/>
    </location>
</feature>
<name>A0A6C0I339_9ZZZZ</name>
<dbReference type="PROSITE" id="PS00950">
    <property type="entry name" value="BACTERIAL_OPSIN_1"/>
    <property type="match status" value="1"/>
</dbReference>
<evidence type="ECO:0000313" key="12">
    <source>
        <dbReference type="EMBL" id="QHT87192.1"/>
    </source>
</evidence>
<dbReference type="GO" id="GO:0005216">
    <property type="term" value="F:monoatomic ion channel activity"/>
    <property type="evidence" value="ECO:0007669"/>
    <property type="project" value="InterPro"/>
</dbReference>
<evidence type="ECO:0000256" key="7">
    <source>
        <dbReference type="ARBA" id="ARBA00022989"/>
    </source>
</evidence>
<dbReference type="InterPro" id="IPR001425">
    <property type="entry name" value="Arc/bac/fun_rhodopsins"/>
</dbReference>
<dbReference type="Pfam" id="PF01036">
    <property type="entry name" value="Bac_rhodopsin"/>
    <property type="match status" value="1"/>
</dbReference>
<dbReference type="SUPFAM" id="SSF81321">
    <property type="entry name" value="Family A G protein-coupled receptor-like"/>
    <property type="match status" value="1"/>
</dbReference>
<feature type="transmembrane region" description="Helical" evidence="11">
    <location>
        <begin position="230"/>
        <end position="248"/>
    </location>
</feature>
<evidence type="ECO:0000256" key="8">
    <source>
        <dbReference type="ARBA" id="ARBA00022991"/>
    </source>
</evidence>
<dbReference type="GO" id="GO:0007602">
    <property type="term" value="P:phototransduction"/>
    <property type="evidence" value="ECO:0007669"/>
    <property type="project" value="UniProtKB-KW"/>
</dbReference>
<feature type="transmembrane region" description="Helical" evidence="11">
    <location>
        <begin position="141"/>
        <end position="162"/>
    </location>
</feature>
<keyword evidence="10" id="KW-0675">Receptor</keyword>
<dbReference type="InterPro" id="IPR018229">
    <property type="entry name" value="Rhodopsin_retinal_BS"/>
</dbReference>
<dbReference type="Gene3D" id="1.20.1070.10">
    <property type="entry name" value="Rhodopsin 7-helix transmembrane proteins"/>
    <property type="match status" value="1"/>
</dbReference>
<feature type="transmembrane region" description="Helical" evidence="11">
    <location>
        <begin position="98"/>
        <end position="121"/>
    </location>
</feature>
<keyword evidence="6" id="KW-0681">Retinal protein</keyword>
<evidence type="ECO:0000256" key="4">
    <source>
        <dbReference type="ARBA" id="ARBA00022606"/>
    </source>
</evidence>
<dbReference type="GO" id="GO:0016020">
    <property type="term" value="C:membrane"/>
    <property type="evidence" value="ECO:0007669"/>
    <property type="project" value="UniProtKB-SubCell"/>
</dbReference>
<protein>
    <submittedName>
        <fullName evidence="12">Uncharacterized protein</fullName>
    </submittedName>
</protein>